<proteinExistence type="predicted"/>
<feature type="transmembrane region" description="Helical" evidence="1">
    <location>
        <begin position="300"/>
        <end position="321"/>
    </location>
</feature>
<feature type="transmembrane region" description="Helical" evidence="1">
    <location>
        <begin position="403"/>
        <end position="419"/>
    </location>
</feature>
<feature type="domain" description="DUF2157" evidence="2">
    <location>
        <begin position="38"/>
        <end position="158"/>
    </location>
</feature>
<feature type="transmembrane region" description="Helical" evidence="1">
    <location>
        <begin position="426"/>
        <end position="446"/>
    </location>
</feature>
<evidence type="ECO:0000259" key="3">
    <source>
        <dbReference type="Pfam" id="PF14351"/>
    </source>
</evidence>
<name>Q7W2N3_BORPA</name>
<feature type="transmembrane region" description="Helical" evidence="1">
    <location>
        <begin position="725"/>
        <end position="746"/>
    </location>
</feature>
<feature type="transmembrane region" description="Helical" evidence="1">
    <location>
        <begin position="245"/>
        <end position="264"/>
    </location>
</feature>
<feature type="transmembrane region" description="Helical" evidence="1">
    <location>
        <begin position="180"/>
        <end position="201"/>
    </location>
</feature>
<feature type="transmembrane region" description="Helical" evidence="1">
    <location>
        <begin position="477"/>
        <end position="497"/>
    </location>
</feature>
<sequence>MYPVAAVPPQLARMIRAENRGMQVDTHQQAGSELYAWRQFLGRATLWLGVVLLGSAVVCWVAANWPAMTKIQRFAGAQGLLALSAVIAAWVAWRLREAAGVRRHGVGALLVLAGLFLGALLALLGQTYQTGADTWELFAWWALLLLPWALAGASQALWLLWALILNVAVALWLGERLLSWWWSLSGAGFPALVLAALNLAMLACWEWVAHHRHVSTRVGPRVLALLAQGVLVAALLFDFGALADLASATGIAWIATTLGMGFYYQQVRRDLVILALLAAAMICVSLRVVGAWLLELEPGVWAALPLAGLLMAEAVWAVRWLRRLGEQSTRAAVDAEPAGASAGNALDPTEAGAPVLELAPEDARGAAETPWYVHGLLGLSAWLATWLLLLFVAASGIVASKEGALVAGLGLCIVAVAVLRTDSGPFWRQCATAMGFAGQILVMVGLWDSASFASACFFILALGAVVYALTPDLLLRFLSGWMIALAGAGLIWCGLTPGMGDKQLLGLLLEFDALRAAFVWLPVAVVGAWGAAVAFSLGHRWSRIRPQQLDPLGWALALAVQSMVWLAGGVTAMQLRALWALHPSTAVLTVAGALLPVAVALSVLWPRRRQLTAGMLWGVPLALLVLALFWLPSPGVAFALAWLLLGFGLHKPRLTMLGVISLLAYLMIYYYQLQIPLLDKALWLAGGALLLFLCRLLVWLVPQWMRTAAPATRAPMGPPSRALRWRVALVLAGLAVTLAVVNGNIWQREALLAKGRVAILELAPVDPRSLMQGDYMALRFAAGEDIERWRNDRPADGQDAAAFAHIDGYVVLAPDERGVARPVRIQEQAAPRDGNEIVLRYRLRASGVRLVTNAYFFPEGEQQRYQRARYGEMRVDDGGTGLLVRMLGEDLNPL</sequence>
<feature type="transmembrane region" description="Helical" evidence="1">
    <location>
        <begin position="617"/>
        <end position="642"/>
    </location>
</feature>
<feature type="transmembrane region" description="Helical" evidence="1">
    <location>
        <begin position="271"/>
        <end position="294"/>
    </location>
</feature>
<feature type="domain" description="DUF4401" evidence="3">
    <location>
        <begin position="370"/>
        <end position="700"/>
    </location>
</feature>
<feature type="transmembrane region" description="Helical" evidence="1">
    <location>
        <begin position="105"/>
        <end position="128"/>
    </location>
</feature>
<protein>
    <submittedName>
        <fullName evidence="4">Membrane protein</fullName>
    </submittedName>
</protein>
<evidence type="ECO:0000313" key="4">
    <source>
        <dbReference type="EMBL" id="CAE39652.1"/>
    </source>
</evidence>
<evidence type="ECO:0000259" key="2">
    <source>
        <dbReference type="Pfam" id="PF09925"/>
    </source>
</evidence>
<feature type="transmembrane region" description="Helical" evidence="1">
    <location>
        <begin position="452"/>
        <end position="470"/>
    </location>
</feature>
<feature type="transmembrane region" description="Helical" evidence="1">
    <location>
        <begin position="683"/>
        <end position="705"/>
    </location>
</feature>
<dbReference type="InterPro" id="IPR025513">
    <property type="entry name" value="DUF4401"/>
</dbReference>
<feature type="transmembrane region" description="Helical" evidence="1">
    <location>
        <begin position="585"/>
        <end position="605"/>
    </location>
</feature>
<gene>
    <name evidence="4" type="ordered locus">BPP4373</name>
</gene>
<dbReference type="Proteomes" id="UP000001421">
    <property type="component" value="Chromosome"/>
</dbReference>
<organism evidence="4 5">
    <name type="scientific">Bordetella parapertussis (strain 12822 / ATCC BAA-587 / NCTC 13253)</name>
    <dbReference type="NCBI Taxonomy" id="257311"/>
    <lineage>
        <taxon>Bacteria</taxon>
        <taxon>Pseudomonadati</taxon>
        <taxon>Pseudomonadota</taxon>
        <taxon>Betaproteobacteria</taxon>
        <taxon>Burkholderiales</taxon>
        <taxon>Alcaligenaceae</taxon>
        <taxon>Bordetella</taxon>
    </lineage>
</organism>
<reference evidence="5" key="1">
    <citation type="journal article" date="2003" name="Nat. Genet.">
        <title>Comparative analysis of the genome sequences of Bordetella pertussis, Bordetella parapertussis and Bordetella bronchiseptica.</title>
        <authorList>
            <person name="Parkhill J."/>
            <person name="Sebaihia M."/>
            <person name="Preston A."/>
            <person name="Murphy L.D."/>
            <person name="Thomson N.R."/>
            <person name="Harris D.E."/>
            <person name="Holden M.T.G."/>
            <person name="Churcher C.M."/>
            <person name="Bentley S.D."/>
            <person name="Mungall K.L."/>
            <person name="Cerdeno-Tarraga A.-M."/>
            <person name="Temple L."/>
            <person name="James K.D."/>
            <person name="Harris B."/>
            <person name="Quail M.A."/>
            <person name="Achtman M."/>
            <person name="Atkin R."/>
            <person name="Baker S."/>
            <person name="Basham D."/>
            <person name="Bason N."/>
            <person name="Cherevach I."/>
            <person name="Chillingworth T."/>
            <person name="Collins M."/>
            <person name="Cronin A."/>
            <person name="Davis P."/>
            <person name="Doggett J."/>
            <person name="Feltwell T."/>
            <person name="Goble A."/>
            <person name="Hamlin N."/>
            <person name="Hauser H."/>
            <person name="Holroyd S."/>
            <person name="Jagels K."/>
            <person name="Leather S."/>
            <person name="Moule S."/>
            <person name="Norberczak H."/>
            <person name="O'Neil S."/>
            <person name="Ormond D."/>
            <person name="Price C."/>
            <person name="Rabbinowitsch E."/>
            <person name="Rutter S."/>
            <person name="Sanders M."/>
            <person name="Saunders D."/>
            <person name="Seeger K."/>
            <person name="Sharp S."/>
            <person name="Simmonds M."/>
            <person name="Skelton J."/>
            <person name="Squares R."/>
            <person name="Squares S."/>
            <person name="Stevens K."/>
            <person name="Unwin L."/>
            <person name="Whitehead S."/>
            <person name="Barrell B.G."/>
            <person name="Maskell D.J."/>
        </authorList>
    </citation>
    <scope>NUCLEOTIDE SEQUENCE [LARGE SCALE GENOMIC DNA]</scope>
    <source>
        <strain evidence="5">12822 / ATCC BAA-587 / NCTC 13253</strain>
    </source>
</reference>
<feature type="transmembrane region" description="Helical" evidence="1">
    <location>
        <begin position="134"/>
        <end position="150"/>
    </location>
</feature>
<feature type="transmembrane region" description="Helical" evidence="1">
    <location>
        <begin position="551"/>
        <end position="573"/>
    </location>
</feature>
<feature type="transmembrane region" description="Helical" evidence="1">
    <location>
        <begin position="371"/>
        <end position="397"/>
    </location>
</feature>
<dbReference type="KEGG" id="bpa:BPP4373"/>
<dbReference type="Pfam" id="PF14351">
    <property type="entry name" value="DUF4401"/>
    <property type="match status" value="1"/>
</dbReference>
<keyword evidence="1" id="KW-0472">Membrane</keyword>
<dbReference type="HOGENOM" id="CLU_335145_0_0_4"/>
<accession>Q7W2N3</accession>
<evidence type="ECO:0000313" key="5">
    <source>
        <dbReference type="Proteomes" id="UP000001421"/>
    </source>
</evidence>
<keyword evidence="1" id="KW-0812">Transmembrane</keyword>
<dbReference type="AlphaFoldDB" id="Q7W2N3"/>
<feature type="transmembrane region" description="Helical" evidence="1">
    <location>
        <begin position="44"/>
        <end position="63"/>
    </location>
</feature>
<feature type="transmembrane region" description="Helical" evidence="1">
    <location>
        <begin position="654"/>
        <end position="671"/>
    </location>
</feature>
<dbReference type="Pfam" id="PF09925">
    <property type="entry name" value="DUF2157"/>
    <property type="match status" value="1"/>
</dbReference>
<dbReference type="InterPro" id="IPR018677">
    <property type="entry name" value="DUF2157"/>
</dbReference>
<dbReference type="InterPro" id="IPR025833">
    <property type="entry name" value="GDYXXLXY"/>
</dbReference>
<feature type="transmembrane region" description="Helical" evidence="1">
    <location>
        <begin position="75"/>
        <end position="93"/>
    </location>
</feature>
<feature type="transmembrane region" description="Helical" evidence="1">
    <location>
        <begin position="517"/>
        <end position="539"/>
    </location>
</feature>
<evidence type="ECO:0000256" key="1">
    <source>
        <dbReference type="SAM" id="Phobius"/>
    </source>
</evidence>
<dbReference type="EMBL" id="BX640436">
    <property type="protein sequence ID" value="CAE39652.1"/>
    <property type="molecule type" value="Genomic_DNA"/>
</dbReference>
<feature type="transmembrane region" description="Helical" evidence="1">
    <location>
        <begin position="222"/>
        <end position="239"/>
    </location>
</feature>
<dbReference type="Pfam" id="PF14345">
    <property type="entry name" value="GDYXXLXY"/>
    <property type="match status" value="1"/>
</dbReference>
<keyword evidence="1" id="KW-1133">Transmembrane helix</keyword>